<evidence type="ECO:0000259" key="6">
    <source>
        <dbReference type="Pfam" id="PF17167"/>
    </source>
</evidence>
<dbReference type="Pfam" id="PF17167">
    <property type="entry name" value="Glyco_hydro_94"/>
    <property type="match status" value="1"/>
</dbReference>
<feature type="transmembrane region" description="Helical" evidence="3">
    <location>
        <begin position="45"/>
        <end position="69"/>
    </location>
</feature>
<dbReference type="SUPFAM" id="SSF74650">
    <property type="entry name" value="Galactose mutarotase-like"/>
    <property type="match status" value="2"/>
</dbReference>
<evidence type="ECO:0000256" key="2">
    <source>
        <dbReference type="ARBA" id="ARBA00022679"/>
    </source>
</evidence>
<dbReference type="InterPro" id="IPR010383">
    <property type="entry name" value="Glyco_hydrolase_94_b-supersand"/>
</dbReference>
<dbReference type="GO" id="GO:0030246">
    <property type="term" value="F:carbohydrate binding"/>
    <property type="evidence" value="ECO:0007669"/>
    <property type="project" value="InterPro"/>
</dbReference>
<evidence type="ECO:0000259" key="4">
    <source>
        <dbReference type="Pfam" id="PF06165"/>
    </source>
</evidence>
<accession>A0A927W3L4</accession>
<dbReference type="Gene3D" id="2.60.420.10">
    <property type="entry name" value="Maltose phosphorylase, domain 3"/>
    <property type="match status" value="1"/>
</dbReference>
<dbReference type="InterPro" id="IPR019282">
    <property type="entry name" value="Glycoamylase-like_cons_dom"/>
</dbReference>
<evidence type="ECO:0000256" key="1">
    <source>
        <dbReference type="ARBA" id="ARBA00022676"/>
    </source>
</evidence>
<organism evidence="7 8">
    <name type="scientific">Clostridium sulfidigenes</name>
    <dbReference type="NCBI Taxonomy" id="318464"/>
    <lineage>
        <taxon>Bacteria</taxon>
        <taxon>Bacillati</taxon>
        <taxon>Bacillota</taxon>
        <taxon>Clostridia</taxon>
        <taxon>Eubacteriales</taxon>
        <taxon>Clostridiaceae</taxon>
        <taxon>Clostridium</taxon>
    </lineage>
</organism>
<keyword evidence="3" id="KW-0472">Membrane</keyword>
<feature type="domain" description="Glycoamylase-like" evidence="5">
    <location>
        <begin position="490"/>
        <end position="703"/>
    </location>
</feature>
<dbReference type="Proteomes" id="UP000768462">
    <property type="component" value="Unassembled WGS sequence"/>
</dbReference>
<dbReference type="GO" id="GO:0005975">
    <property type="term" value="P:carbohydrate metabolic process"/>
    <property type="evidence" value="ECO:0007669"/>
    <property type="project" value="InterPro"/>
</dbReference>
<keyword evidence="3" id="KW-0812">Transmembrane</keyword>
<dbReference type="InterPro" id="IPR008928">
    <property type="entry name" value="6-hairpin_glycosidase_sf"/>
</dbReference>
<dbReference type="Gene3D" id="1.50.10.140">
    <property type="match status" value="2"/>
</dbReference>
<dbReference type="PANTHER" id="PTHR37469:SF2">
    <property type="entry name" value="CELLOBIONIC ACID PHOSPHORYLASE"/>
    <property type="match status" value="1"/>
</dbReference>
<comment type="caution">
    <text evidence="7">The sequence shown here is derived from an EMBL/GenBank/DDBJ whole genome shotgun (WGS) entry which is preliminary data.</text>
</comment>
<dbReference type="Pfam" id="PF06165">
    <property type="entry name" value="GH94_b-supersand"/>
    <property type="match status" value="2"/>
</dbReference>
<evidence type="ECO:0000313" key="8">
    <source>
        <dbReference type="Proteomes" id="UP000768462"/>
    </source>
</evidence>
<dbReference type="CDD" id="cd11756">
    <property type="entry name" value="GH94N_ChvB_NdvB_1_like"/>
    <property type="match status" value="1"/>
</dbReference>
<dbReference type="InterPro" id="IPR033432">
    <property type="entry name" value="GH94_catalytic"/>
</dbReference>
<evidence type="ECO:0000313" key="7">
    <source>
        <dbReference type="EMBL" id="MBE6059882.1"/>
    </source>
</evidence>
<dbReference type="SUPFAM" id="SSF48208">
    <property type="entry name" value="Six-hairpin glycosidases"/>
    <property type="match status" value="1"/>
</dbReference>
<feature type="domain" description="Glycosyl hydrolase 94 supersandwich" evidence="4">
    <location>
        <begin position="1252"/>
        <end position="1520"/>
    </location>
</feature>
<keyword evidence="1" id="KW-0328">Glycosyltransferase</keyword>
<evidence type="ECO:0000256" key="3">
    <source>
        <dbReference type="SAM" id="Phobius"/>
    </source>
</evidence>
<dbReference type="InterPro" id="IPR011013">
    <property type="entry name" value="Gal_mutarotase_sf_dom"/>
</dbReference>
<dbReference type="EMBL" id="SVCM01000077">
    <property type="protein sequence ID" value="MBE6059882.1"/>
    <property type="molecule type" value="Genomic_DNA"/>
</dbReference>
<reference evidence="7" key="1">
    <citation type="submission" date="2019-04" db="EMBL/GenBank/DDBJ databases">
        <title>Evolution of Biomass-Degrading Anaerobic Consortia Revealed by Metagenomics.</title>
        <authorList>
            <person name="Peng X."/>
        </authorList>
    </citation>
    <scope>NUCLEOTIDE SEQUENCE</scope>
    <source>
        <strain evidence="7">SIG254</strain>
    </source>
</reference>
<dbReference type="Gene3D" id="2.70.98.40">
    <property type="entry name" value="Glycoside hydrolase, family 65, N-terminal domain"/>
    <property type="match status" value="2"/>
</dbReference>
<feature type="transmembrane region" description="Helical" evidence="3">
    <location>
        <begin position="123"/>
        <end position="144"/>
    </location>
</feature>
<dbReference type="PANTHER" id="PTHR37469">
    <property type="entry name" value="CELLOBIONIC ACID PHOSPHORYLASE-RELATED"/>
    <property type="match status" value="1"/>
</dbReference>
<name>A0A927W3L4_9CLOT</name>
<evidence type="ECO:0000259" key="5">
    <source>
        <dbReference type="Pfam" id="PF10091"/>
    </source>
</evidence>
<dbReference type="InterPro" id="IPR012341">
    <property type="entry name" value="6hp_glycosidase-like_sf"/>
</dbReference>
<feature type="domain" description="Glycosyl hydrolase 94 supersandwich" evidence="4">
    <location>
        <begin position="748"/>
        <end position="1016"/>
    </location>
</feature>
<dbReference type="SMART" id="SM01068">
    <property type="entry name" value="CBM_X"/>
    <property type="match status" value="2"/>
</dbReference>
<sequence>DKWYMSAFIALITPILFNMSENIVSPINGISLSGKVQNFQMALKQVFFIYAFLPFKAYLMVDAIIRTLYRLIISKKNLLQWQTAEEAERSSGKDFISYFKYMWQEIVIALCIMVVAWRSGLDTFYVMIPSCIIWVISPIIAYIIGQNINDETVKLSEDDNKILKRLTRRIWAYFEDFVTEDTNYLGGDNYQEEPYRGLAMRTSPTNIGMTLISNIVAIDMGYIGTVKGIENLGKTIDTLKRLEICKGHFYNWYDVETLSPLLPKYVSTVDSGNLVSYLYTIEEALKELRNTPYFNNRVEGIEDTVYLAMEELEDEKKKYMYLNVIERIKREGKDILTFYNILNNFEDIVQEDIENIDSAYWNKKLLDNIKGYLSEIKFLFPFIDDINLLPRSKHENIIRIISNDSLGHIYDIIKGFNFISNNLNEFQLERINKNIDLCKERVGTLLKQFTKIEAELNRIIDNTDFKFLYNDERKLFHIGYDVDNESLSSNYYDLLASEARTTSFIAVAKGIVPTSHWFALNRSLTLMYGRKGLASWSGTMFEYFMPRILMKNYRNSMLDETYRSVMEGQIRYGDKRKVPFGISESAYYKFDVDLNYQYKAFGVPKIGIKRGLEEEIVVSPYSTIMGLMENIPKSMVNIRSLLKLECYGRYGFYEAIDYTDKRIKNKKFELVKCYMIHHLGMSLLALDNVMNNNIIQRRFHRIPMIRAVEILLQEKISKNVVYDRKEDNSQEVKEVQRQYSIHRTFKFGESKYPQTILLGNKNYNILLNTAGGGYSKFKNVMVYRWKEDLIRSSWGKFFYIKDTNSNEYTSSTYEPCKEQGDKYEVNFYLYKAEFIKCWRDLEINTIVQVIPEDNCEIRTIDIKNNGSEEKIIEVISYSEVVLQGYSGDIAHPTFGNLFITTEYIDELSGILAKRRPRSEKDRDIYTLESTLSEEEFKTEYDTARLSFIGRNHSKENPIVLEENEPLKNNVGNVLDPIIAIKRIIKIPKGESKSVKYITITGNSKEDVLNKSRNYQDINILEESILRSALSVEESLINKGIKPTQGIIYEQFASSILFNNFSYTKRINNLINLSRSQRNLWAYGISGDLPIVLLTINKEKESDILRQLINCHGYLEEKGLKFDIVVINEEEISYEKPLDNAIKRIILNSSLIGRENTSGGIFIISNEKMSKEDLNLLYSIAAIVVDGSEGPLLKQIEKAMENEDYTYDSRKYIWEMSELKEANLSYSDSNIPKIEIPELSFFNGYGGFNNEGEYTIILKDGKSTPAPWINVIANNNRFGFNISESGSSYTWYKNSREFKITPWNNDFIEDTPSEVLYLEEGDKLWSITPEPIRDKGEYVITHGFGYSKFTHCKSGILGEITVFPSKERSAKLIKVSLNNLVDKERNIGITYIARLCLGDLRENNYKKIYTVIDKENKYIYGINPYSSDFSSSHVYLKISGGKNESFSGDERDFIVSKEDMDTLSEQNTISLSGRCGSGLEPVLSEKVYLRLGANEEKSLVIILGAEDSIEEIQNSLEEFSDITRVEKELEKVKGYWERLLTKIKIKTEDKALDFMINGWLPYETISCRLFSRTAFYQCGGAYGFRDQLQDSIPMIYIQPEIARNQILYSATRQFEEGDVQHWWHPVVNSGIRTRFSDDLLWLPYVTCIYVKTTGDYKILDEEIGYLKDEPLREGEDERYNVSSKSDLKESLYNHCIRAINRSLKFGSHNIPLMGSGDWNDGMSTVGNKGKGESIWLGWFLYAILKDFKDLCIYKRDEDNYEKYIKTMDFIKENLEIHGWDGSWYKRAYFDDGTPLGSHENQECKIDALSQCWSVISEAGDKERANIAMSSLEKYLVKPKEKIILLLSPPFDKSDLKPGYIKGYVPGVRENGGQYTHGVAWVALALAKLGRGEEAYNIYSMLNPINHSLNIEEANVFKTEPYVMAADIYSVEPHEGRGGWSWYTGSSGWMYTIALEHILGFRLIEGKGFKIKPCVPKDFKEYSIDYVYGNAVYHIKVIRSGNSTITLDGNVIKGDIIPVTSNGEHEVKVNI</sequence>
<dbReference type="GO" id="GO:0016757">
    <property type="term" value="F:glycosyltransferase activity"/>
    <property type="evidence" value="ECO:0007669"/>
    <property type="project" value="UniProtKB-KW"/>
</dbReference>
<feature type="transmembrane region" description="Helical" evidence="3">
    <location>
        <begin position="98"/>
        <end position="117"/>
    </location>
</feature>
<dbReference type="InterPro" id="IPR037018">
    <property type="entry name" value="GH65_N"/>
</dbReference>
<keyword evidence="2" id="KW-0808">Transferase</keyword>
<feature type="non-terminal residue" evidence="7">
    <location>
        <position position="1"/>
    </location>
</feature>
<feature type="domain" description="Glycosyl hydrolase 94 catalytic" evidence="6">
    <location>
        <begin position="1534"/>
        <end position="1958"/>
    </location>
</feature>
<protein>
    <submittedName>
        <fullName evidence="7">Cyclic beta 1-2 glucan synthetase</fullName>
    </submittedName>
</protein>
<gene>
    <name evidence="7" type="ORF">E7215_06880</name>
</gene>
<dbReference type="InterPro" id="IPR052047">
    <property type="entry name" value="GH94_Enzymes"/>
</dbReference>
<proteinExistence type="predicted"/>
<dbReference type="Gene3D" id="1.50.10.10">
    <property type="match status" value="1"/>
</dbReference>
<dbReference type="Pfam" id="PF10091">
    <property type="entry name" value="Glycoamylase"/>
    <property type="match status" value="1"/>
</dbReference>
<keyword evidence="3" id="KW-1133">Transmembrane helix</keyword>
<dbReference type="InterPro" id="IPR037824">
    <property type="entry name" value="GH94N_2_NdvB"/>
</dbReference>